<keyword evidence="3" id="KW-1185">Reference proteome</keyword>
<feature type="domain" description="YqbQ/XkdQ" evidence="1">
    <location>
        <begin position="81"/>
        <end position="310"/>
    </location>
</feature>
<protein>
    <submittedName>
        <fullName evidence="2">Phage portal protein</fullName>
    </submittedName>
</protein>
<name>A0A1B7LDG7_9FIRM</name>
<evidence type="ECO:0000313" key="3">
    <source>
        <dbReference type="Proteomes" id="UP000078532"/>
    </source>
</evidence>
<dbReference type="OrthoDB" id="2651947at2"/>
<evidence type="ECO:0000313" key="2">
    <source>
        <dbReference type="EMBL" id="OAT81139.1"/>
    </source>
</evidence>
<dbReference type="Proteomes" id="UP000078532">
    <property type="component" value="Unassembled WGS sequence"/>
</dbReference>
<dbReference type="Pfam" id="PF24032">
    <property type="entry name" value="YQBQ"/>
    <property type="match status" value="1"/>
</dbReference>
<evidence type="ECO:0000259" key="1">
    <source>
        <dbReference type="Pfam" id="PF24032"/>
    </source>
</evidence>
<comment type="caution">
    <text evidence="2">The sequence shown here is derived from an EMBL/GenBank/DDBJ whole genome shotgun (WGS) entry which is preliminary data.</text>
</comment>
<dbReference type="STRING" id="1838280.A6M21_11915"/>
<sequence length="326" mass="35416">MTYDVVLADKWSLREIVESIAIEESLDEIAARATVVIAITPDFPGIAPGQAMRVSGVPFGGSSMVVLLDGVIWECDSVTRGQKHLTATVYDRSIYMARSEDEYLFPAGQTATQRLKRYAVDWGIPLGQIADTSVALAKAIYRAQPIYNMLLADLRETVGKGGGMFRPRMVGSTLDLVPLGSNRTVWVLEADQSVEEINQRRSLEGAVTQVKVLGAAPEEGRSPVLALEKGETAKYGTLQRVIQDPKITTAAAAKQAAREMLAGIQETITVTALDINTIRAGDKIQLNGMDLLVASVRHNLGSPGHMTLELAAESYIRRRYYAKGPL</sequence>
<accession>A0A1B7LDG7</accession>
<gene>
    <name evidence="2" type="ORF">A6M21_11915</name>
</gene>
<dbReference type="AlphaFoldDB" id="A0A1B7LDG7"/>
<dbReference type="InterPro" id="IPR056937">
    <property type="entry name" value="YqbQ/XkdQ"/>
</dbReference>
<organism evidence="2 3">
    <name type="scientific">Desulfotomaculum copahuensis</name>
    <dbReference type="NCBI Taxonomy" id="1838280"/>
    <lineage>
        <taxon>Bacteria</taxon>
        <taxon>Bacillati</taxon>
        <taxon>Bacillota</taxon>
        <taxon>Clostridia</taxon>
        <taxon>Eubacteriales</taxon>
        <taxon>Desulfotomaculaceae</taxon>
        <taxon>Desulfotomaculum</taxon>
    </lineage>
</organism>
<dbReference type="EMBL" id="LYVF01000168">
    <property type="protein sequence ID" value="OAT81139.1"/>
    <property type="molecule type" value="Genomic_DNA"/>
</dbReference>
<proteinExistence type="predicted"/>
<reference evidence="2 3" key="1">
    <citation type="submission" date="2016-04" db="EMBL/GenBank/DDBJ databases">
        <authorList>
            <person name="Evans L.H."/>
            <person name="Alamgir A."/>
            <person name="Owens N."/>
            <person name="Weber N.D."/>
            <person name="Virtaneva K."/>
            <person name="Barbian K."/>
            <person name="Babar A."/>
            <person name="Rosenke K."/>
        </authorList>
    </citation>
    <scope>NUCLEOTIDE SEQUENCE [LARGE SCALE GENOMIC DNA]</scope>
    <source>
        <strain evidence="2 3">LMa1</strain>
    </source>
</reference>